<dbReference type="OrthoDB" id="9802627at2"/>
<dbReference type="RefSeq" id="WP_053394144.1">
    <property type="nucleotide sequence ID" value="NZ_LHPJ01000002.1"/>
</dbReference>
<dbReference type="AlphaFoldDB" id="A0A0M0HSG6"/>
<evidence type="ECO:0000256" key="2">
    <source>
        <dbReference type="ARBA" id="ARBA00022801"/>
    </source>
</evidence>
<proteinExistence type="inferred from homology"/>
<keyword evidence="3" id="KW-0121">Carboxypeptidase</keyword>
<evidence type="ECO:0000313" key="3">
    <source>
        <dbReference type="EMBL" id="KOO05011.1"/>
    </source>
</evidence>
<dbReference type="InterPro" id="IPR012338">
    <property type="entry name" value="Beta-lactam/transpept-like"/>
</dbReference>
<dbReference type="GO" id="GO:0004185">
    <property type="term" value="F:serine-type carboxypeptidase activity"/>
    <property type="evidence" value="ECO:0007669"/>
    <property type="project" value="InterPro"/>
</dbReference>
<reference evidence="4" key="1">
    <citation type="submission" date="2015-08" db="EMBL/GenBank/DDBJ databases">
        <title>Vibrio galatheae sp. nov., a novel member of the Vibrionaceae family isolated from the Solomon Islands.</title>
        <authorList>
            <person name="Giubergia S."/>
            <person name="Machado H."/>
            <person name="Mateiu R.V."/>
            <person name="Gram L."/>
        </authorList>
    </citation>
    <scope>NUCLEOTIDE SEQUENCE [LARGE SCALE GENOMIC DNA]</scope>
    <source>
        <strain evidence="4">DSM 19584</strain>
    </source>
</reference>
<evidence type="ECO:0000313" key="4">
    <source>
        <dbReference type="Proteomes" id="UP000037515"/>
    </source>
</evidence>
<dbReference type="PRINTS" id="PR00922">
    <property type="entry name" value="DADACBPTASE3"/>
</dbReference>
<dbReference type="PATRIC" id="fig|693.5.peg.435"/>
<name>A0A0M0HSG6_VIBNE</name>
<protein>
    <submittedName>
        <fullName evidence="3">D-alanyl-D-alanine carboxypeptidase</fullName>
    </submittedName>
</protein>
<dbReference type="STRING" id="693.AKJ17_02145"/>
<dbReference type="NCBIfam" id="TIGR00666">
    <property type="entry name" value="PBP4"/>
    <property type="match status" value="1"/>
</dbReference>
<dbReference type="InterPro" id="IPR000667">
    <property type="entry name" value="Peptidase_S13"/>
</dbReference>
<dbReference type="PANTHER" id="PTHR30023:SF0">
    <property type="entry name" value="PENICILLIN-SENSITIVE CARBOXYPEPTIDASE A"/>
    <property type="match status" value="1"/>
</dbReference>
<sequence>MRLTQIFSVSFLLLYSTLSWAYAPLELLPDGNRASLLVEKLDNSPLLTTHNNDKYFPPASTLKVVTALAAKLELDENFRFETRLEKVGKNWVIRFSGDPTLSTKDLKQMLAKARKKGLKQINGDIWLDNSAFNGYNRAVGWPWDILGVCYSAPATAVTLDGNCVHASIYTEQEGKTRVYVPEHFPIYASTTVKSVTKTEQESSQCDLQLTSSPDNHYQLYGCLVERKKPLPLKFAVQDPELYTQRMLHTVLRQVGITLKGNIKVGSLIATDSQLLASHQSDRLDVLLEEMLKQSDNLIADNLTKTLGRTFFHQPGSFNNGTSAIKQIIFTHTGIDLEAFPLADGSGLSRNNRFSSEKMADILHYIWNNDKTLNLVSLLPTAGESGTLKYRRSMRKEPVTGAIVGKSGSLYGSYNMAGYGLDGSGKPNSVFVQFVTDYFPEKPRADATPVVAPITHFETLFYQDVVKFSQMPAN</sequence>
<keyword evidence="2" id="KW-0378">Hydrolase</keyword>
<dbReference type="Proteomes" id="UP000037515">
    <property type="component" value="Unassembled WGS sequence"/>
</dbReference>
<keyword evidence="3" id="KW-0645">Protease</keyword>
<dbReference type="Gene3D" id="3.40.710.10">
    <property type="entry name" value="DD-peptidase/beta-lactamase superfamily"/>
    <property type="match status" value="2"/>
</dbReference>
<gene>
    <name evidence="3" type="ORF">AKJ17_02145</name>
</gene>
<organism evidence="3 4">
    <name type="scientific">Vibrio nereis</name>
    <dbReference type="NCBI Taxonomy" id="693"/>
    <lineage>
        <taxon>Bacteria</taxon>
        <taxon>Pseudomonadati</taxon>
        <taxon>Pseudomonadota</taxon>
        <taxon>Gammaproteobacteria</taxon>
        <taxon>Vibrionales</taxon>
        <taxon>Vibrionaceae</taxon>
        <taxon>Vibrio</taxon>
    </lineage>
</organism>
<comment type="caution">
    <text evidence="3">The sequence shown here is derived from an EMBL/GenBank/DDBJ whole genome shotgun (WGS) entry which is preliminary data.</text>
</comment>
<dbReference type="EMBL" id="LHPJ01000002">
    <property type="protein sequence ID" value="KOO05011.1"/>
    <property type="molecule type" value="Genomic_DNA"/>
</dbReference>
<dbReference type="SUPFAM" id="SSF56601">
    <property type="entry name" value="beta-lactamase/transpeptidase-like"/>
    <property type="match status" value="1"/>
</dbReference>
<dbReference type="Gene3D" id="3.50.80.20">
    <property type="entry name" value="D-Ala-D-Ala carboxypeptidase C, peptidase S13"/>
    <property type="match status" value="1"/>
</dbReference>
<accession>A0A0M0HSG6</accession>
<dbReference type="PANTHER" id="PTHR30023">
    <property type="entry name" value="D-ALANYL-D-ALANINE CARBOXYPEPTIDASE"/>
    <property type="match status" value="1"/>
</dbReference>
<evidence type="ECO:0000256" key="1">
    <source>
        <dbReference type="ARBA" id="ARBA00006096"/>
    </source>
</evidence>
<dbReference type="GO" id="GO:0000270">
    <property type="term" value="P:peptidoglycan metabolic process"/>
    <property type="evidence" value="ECO:0007669"/>
    <property type="project" value="TreeGrafter"/>
</dbReference>
<dbReference type="NCBIfam" id="NF008322">
    <property type="entry name" value="PRK11113.1"/>
    <property type="match status" value="1"/>
</dbReference>
<dbReference type="Pfam" id="PF02113">
    <property type="entry name" value="Peptidase_S13"/>
    <property type="match status" value="1"/>
</dbReference>
<comment type="similarity">
    <text evidence="1">Belongs to the peptidase S13 family.</text>
</comment>
<dbReference type="GO" id="GO:0006508">
    <property type="term" value="P:proteolysis"/>
    <property type="evidence" value="ECO:0007669"/>
    <property type="project" value="InterPro"/>
</dbReference>
<keyword evidence="4" id="KW-1185">Reference proteome</keyword>